<dbReference type="InterPro" id="IPR015424">
    <property type="entry name" value="PyrdxlP-dep_Trfase"/>
</dbReference>
<protein>
    <recommendedName>
        <fullName evidence="3">serine C-palmitoyltransferase</fullName>
        <ecNumber evidence="3">2.3.1.50</ecNumber>
    </recommendedName>
</protein>
<dbReference type="EMBL" id="CAJOBJ010249448">
    <property type="protein sequence ID" value="CAF5091236.1"/>
    <property type="molecule type" value="Genomic_DNA"/>
</dbReference>
<sequence length="189" mass="20886">TQRYHVELEKLLADFLHVESSIAFGMGFATNSLNLPVLASKGDLILSDEMNHASLILGIRLSGASYRTYAHNDMKNLEEKLREAIVHGQPRTNRPWKKIILVVEGIYSMEGSICRLPEIIELKKKYKAYLYMDEAHSIGAIGKNGRGIVDYFGADVKDVDILMGTFTKSFGSAGGYIAGSKVKSSLTNN</sequence>
<evidence type="ECO:0000256" key="4">
    <source>
        <dbReference type="ARBA" id="ARBA00022679"/>
    </source>
</evidence>
<comment type="caution">
    <text evidence="10">The sequence shown here is derived from an EMBL/GenBank/DDBJ whole genome shotgun (WGS) entry which is preliminary data.</text>
</comment>
<dbReference type="GO" id="GO:0016020">
    <property type="term" value="C:membrane"/>
    <property type="evidence" value="ECO:0007669"/>
    <property type="project" value="GOC"/>
</dbReference>
<dbReference type="InterPro" id="IPR004839">
    <property type="entry name" value="Aminotransferase_I/II_large"/>
</dbReference>
<keyword evidence="5 8" id="KW-0663">Pyridoxal phosphate</keyword>
<evidence type="ECO:0000256" key="6">
    <source>
        <dbReference type="ARBA" id="ARBA00023315"/>
    </source>
</evidence>
<evidence type="ECO:0000259" key="9">
    <source>
        <dbReference type="Pfam" id="PF00155"/>
    </source>
</evidence>
<dbReference type="PROSITE" id="PS00599">
    <property type="entry name" value="AA_TRANSFER_CLASS_2"/>
    <property type="match status" value="1"/>
</dbReference>
<feature type="non-terminal residue" evidence="10">
    <location>
        <position position="189"/>
    </location>
</feature>
<accession>A0A8S3EXR4</accession>
<dbReference type="PANTHER" id="PTHR13693:SF3">
    <property type="entry name" value="LD36009P"/>
    <property type="match status" value="1"/>
</dbReference>
<dbReference type="Proteomes" id="UP000681720">
    <property type="component" value="Unassembled WGS sequence"/>
</dbReference>
<evidence type="ECO:0000256" key="3">
    <source>
        <dbReference type="ARBA" id="ARBA00013220"/>
    </source>
</evidence>
<gene>
    <name evidence="10" type="ORF">GIL414_LOCUS62247</name>
</gene>
<dbReference type="InterPro" id="IPR001917">
    <property type="entry name" value="Aminotrans_II_pyridoxalP_BS"/>
</dbReference>
<name>A0A8S3EXR4_9BILA</name>
<evidence type="ECO:0000256" key="2">
    <source>
        <dbReference type="ARBA" id="ARBA00008392"/>
    </source>
</evidence>
<evidence type="ECO:0000256" key="7">
    <source>
        <dbReference type="ARBA" id="ARBA00048528"/>
    </source>
</evidence>
<dbReference type="PANTHER" id="PTHR13693">
    <property type="entry name" value="CLASS II AMINOTRANSFERASE/8-AMINO-7-OXONONANOATE SYNTHASE"/>
    <property type="match status" value="1"/>
</dbReference>
<dbReference type="GO" id="GO:0046513">
    <property type="term" value="P:ceramide biosynthetic process"/>
    <property type="evidence" value="ECO:0007669"/>
    <property type="project" value="TreeGrafter"/>
</dbReference>
<dbReference type="GO" id="GO:0046512">
    <property type="term" value="P:sphingosine biosynthetic process"/>
    <property type="evidence" value="ECO:0007669"/>
    <property type="project" value="TreeGrafter"/>
</dbReference>
<organism evidence="10 11">
    <name type="scientific">Rotaria magnacalcarata</name>
    <dbReference type="NCBI Taxonomy" id="392030"/>
    <lineage>
        <taxon>Eukaryota</taxon>
        <taxon>Metazoa</taxon>
        <taxon>Spiralia</taxon>
        <taxon>Gnathifera</taxon>
        <taxon>Rotifera</taxon>
        <taxon>Eurotatoria</taxon>
        <taxon>Bdelloidea</taxon>
        <taxon>Philodinida</taxon>
        <taxon>Philodinidae</taxon>
        <taxon>Rotaria</taxon>
    </lineage>
</organism>
<dbReference type="Gene3D" id="3.40.640.10">
    <property type="entry name" value="Type I PLP-dependent aspartate aminotransferase-like (Major domain)"/>
    <property type="match status" value="1"/>
</dbReference>
<evidence type="ECO:0000256" key="5">
    <source>
        <dbReference type="ARBA" id="ARBA00022898"/>
    </source>
</evidence>
<keyword evidence="6" id="KW-0012">Acyltransferase</keyword>
<dbReference type="GO" id="GO:0030170">
    <property type="term" value="F:pyridoxal phosphate binding"/>
    <property type="evidence" value="ECO:0007669"/>
    <property type="project" value="InterPro"/>
</dbReference>
<dbReference type="SUPFAM" id="SSF53383">
    <property type="entry name" value="PLP-dependent transferases"/>
    <property type="match status" value="1"/>
</dbReference>
<dbReference type="GO" id="GO:0004758">
    <property type="term" value="F:serine C-palmitoyltransferase activity"/>
    <property type="evidence" value="ECO:0007669"/>
    <property type="project" value="UniProtKB-EC"/>
</dbReference>
<dbReference type="GO" id="GO:0017059">
    <property type="term" value="C:serine palmitoyltransferase complex"/>
    <property type="evidence" value="ECO:0007669"/>
    <property type="project" value="TreeGrafter"/>
</dbReference>
<comment type="cofactor">
    <cofactor evidence="1 8">
        <name>pyridoxal 5'-phosphate</name>
        <dbReference type="ChEBI" id="CHEBI:597326"/>
    </cofactor>
</comment>
<comment type="catalytic activity">
    <reaction evidence="7">
        <text>L-serine + hexadecanoyl-CoA + H(+) = 3-oxosphinganine + CO2 + CoA</text>
        <dbReference type="Rhea" id="RHEA:14761"/>
        <dbReference type="ChEBI" id="CHEBI:15378"/>
        <dbReference type="ChEBI" id="CHEBI:16526"/>
        <dbReference type="ChEBI" id="CHEBI:33384"/>
        <dbReference type="ChEBI" id="CHEBI:57287"/>
        <dbReference type="ChEBI" id="CHEBI:57379"/>
        <dbReference type="ChEBI" id="CHEBI:58299"/>
        <dbReference type="EC" id="2.3.1.50"/>
    </reaction>
</comment>
<feature type="domain" description="Aminotransferase class I/classII large" evidence="9">
    <location>
        <begin position="3"/>
        <end position="181"/>
    </location>
</feature>
<proteinExistence type="inferred from homology"/>
<dbReference type="InterPro" id="IPR015421">
    <property type="entry name" value="PyrdxlP-dep_Trfase_major"/>
</dbReference>
<evidence type="ECO:0000313" key="11">
    <source>
        <dbReference type="Proteomes" id="UP000681720"/>
    </source>
</evidence>
<dbReference type="Pfam" id="PF00155">
    <property type="entry name" value="Aminotran_1_2"/>
    <property type="match status" value="1"/>
</dbReference>
<evidence type="ECO:0000256" key="8">
    <source>
        <dbReference type="RuleBase" id="RU003693"/>
    </source>
</evidence>
<dbReference type="AlphaFoldDB" id="A0A8S3EXR4"/>
<reference evidence="10" key="1">
    <citation type="submission" date="2021-02" db="EMBL/GenBank/DDBJ databases">
        <authorList>
            <person name="Nowell W R."/>
        </authorList>
    </citation>
    <scope>NUCLEOTIDE SEQUENCE</scope>
</reference>
<dbReference type="EC" id="2.3.1.50" evidence="3"/>
<keyword evidence="4" id="KW-0808">Transferase</keyword>
<comment type="similarity">
    <text evidence="2 8">Belongs to the class-II pyridoxal-phosphate-dependent aminotransferase family.</text>
</comment>
<evidence type="ECO:0000313" key="10">
    <source>
        <dbReference type="EMBL" id="CAF5091236.1"/>
    </source>
</evidence>
<dbReference type="InterPro" id="IPR050087">
    <property type="entry name" value="AON_synthase_class-II"/>
</dbReference>
<evidence type="ECO:0000256" key="1">
    <source>
        <dbReference type="ARBA" id="ARBA00001933"/>
    </source>
</evidence>